<feature type="compositionally biased region" description="Low complexity" evidence="1">
    <location>
        <begin position="1109"/>
        <end position="1129"/>
    </location>
</feature>
<feature type="region of interest" description="Disordered" evidence="1">
    <location>
        <begin position="705"/>
        <end position="726"/>
    </location>
</feature>
<feature type="compositionally biased region" description="Basic and acidic residues" evidence="1">
    <location>
        <begin position="1156"/>
        <end position="1166"/>
    </location>
</feature>
<feature type="compositionally biased region" description="Basic and acidic residues" evidence="1">
    <location>
        <begin position="119"/>
        <end position="140"/>
    </location>
</feature>
<dbReference type="Proteomes" id="UP000033188">
    <property type="component" value="Chromosome 1"/>
</dbReference>
<sequence length="1371" mass="151286">MPSSSRGSQHSGSGYTLDSELEESPTNTPGSLSRQSYDSKLSRSSSRRSNAARGELDHEDVEALSERQQSSRSSAGSANYTKAETGTRLTMGGRSDKSSMHLASFFTNKSSRSSGGGTDRSESSRRSSARSSDEGEEYHRSRSRSSVSSRSKERSSSKSSRSSASVDVGPYSKTQVNSPVADDRIQQACSKYGLDNDSLQEILEGRHRSQRSDASLSNRDQGSENGETSPDSFRDEMLVYLLQQQLKLKAELKAQKSRGHGSHSTDGTPVRSGRSFQSDGSGRSSKGYKALEEVTPNELRSIQEGWGGDSLRDQESNAPGTPKKQGTRSNVPTLGNSGAFTLEDTYSSSGASRREGMQQQASHAGGAPMVADEPPLYARNSRTLNADEMGIQNEASSLHNEIEQIIDSLASSGMDQLSDGAMAANQNLGMRQPPFPPQYPQQFSGAGSGQFSMHSPNQPPMHNGQHPYMNSGSHSYMNSGSHSYMNSGSHSYMNSGSKSYTDNGSNPYVNNGHHSYDNSGSNSCMNRMDAPYINSGSNSYMNRVDTLYDNSGSNSYMNRMDTPYDNSGSNSYTNQMDNRFMYPEDEHYVDELPLPIKVPTKDPKPDVMDAMVMTDQTARENELHAYERLNRELEEEAFDNQGAYQTDNTRITKDGISWEITESYLKEEERRMLLEQKRAQMLKRLKEAPYAKTQTLQDHYAKWAAKKASMPKPRDGRPEERVGSSKSFDKDEAFCQVPCNVIDPVAATCGAPIFRRTRGNSRQRQSSNHSTDSKQTPPPRQADYQIPKAPRLAPIQPPMKEAPCSGDATPSRRDIYIKGSWDPHTGALRISNDLDSSQNTDKTRILDDYVDFLKQNPGNWSREPSLDETPLPPPMVRARAEDPPTMKPDIAKEVREAEPEPYTRRSVSATESIRSEKSLTLTSSSSSGSQGDLYENDEFYPPSGPLPGDFSGVGFASPAQQPKYAMGFSDPYMPPVRSASDLYSSSMAHLAVLNGARASSTMTAPVPASNPEERSHHHHYHYHCSERRHRTCPHRRRHGCRHKHRSSCSHKKHSHAHGAASDDCEHIREHRKSPCRGRSMATMTSRDFEPAEKPMPAAERQETEMTLMSPKSKSSRSSPSFFCKSPSPRLQSSPVERSGSGIRVAAPFDPCFDSSDDGKHSSHRTEDSDEAPLSFRDIITTAGRLKSTDFVKVTMYHSPNAENDVAEQQPAEAQAVLEPEVHVKPSGWCCAETTKAEETPAEQPQSDGVGLRDDATVRADSTRSSMCRAPSPTCTAPWSTSPVRYPHVFSRRVHVRTTNSPKVCVSPLAKLENGECPNLCKQPDASPLKVCYDSEAESSEQFTFRDSRPDDSKQANAPPIFKTRVLYVGNN</sequence>
<evidence type="ECO:0000256" key="1">
    <source>
        <dbReference type="SAM" id="MobiDB-lite"/>
    </source>
</evidence>
<proteinExistence type="predicted"/>
<dbReference type="RefSeq" id="XP_012765944.1">
    <property type="nucleotide sequence ID" value="XM_012910490.1"/>
</dbReference>
<accession>A0A061CZA8</accession>
<feature type="compositionally biased region" description="Polar residues" evidence="1">
    <location>
        <begin position="212"/>
        <end position="231"/>
    </location>
</feature>
<organism evidence="2 3">
    <name type="scientific">Babesia bigemina</name>
    <dbReference type="NCBI Taxonomy" id="5866"/>
    <lineage>
        <taxon>Eukaryota</taxon>
        <taxon>Sar</taxon>
        <taxon>Alveolata</taxon>
        <taxon>Apicomplexa</taxon>
        <taxon>Aconoidasida</taxon>
        <taxon>Piroplasmida</taxon>
        <taxon>Babesiidae</taxon>
        <taxon>Babesia</taxon>
    </lineage>
</organism>
<dbReference type="OrthoDB" id="366466at2759"/>
<reference evidence="3" key="1">
    <citation type="journal article" date="2014" name="Nucleic Acids Res.">
        <title>The evolutionary dynamics of variant antigen genes in Babesia reveal a history of genomic innovation underlying host-parasite interaction.</title>
        <authorList>
            <person name="Jackson A.P."/>
            <person name="Otto T.D."/>
            <person name="Darby A."/>
            <person name="Ramaprasad A."/>
            <person name="Xia D."/>
            <person name="Echaide I.E."/>
            <person name="Farber M."/>
            <person name="Gahlot S."/>
            <person name="Gamble J."/>
            <person name="Gupta D."/>
            <person name="Gupta Y."/>
            <person name="Jackson L."/>
            <person name="Malandrin L."/>
            <person name="Malas T.B."/>
            <person name="Moussa E."/>
            <person name="Nair M."/>
            <person name="Reid A.J."/>
            <person name="Sanders M."/>
            <person name="Sharma J."/>
            <person name="Tracey A."/>
            <person name="Quail M.A."/>
            <person name="Weir W."/>
            <person name="Wastling J.M."/>
            <person name="Hall N."/>
            <person name="Willadsen P."/>
            <person name="Lingelbach K."/>
            <person name="Shiels B."/>
            <person name="Tait A."/>
            <person name="Berriman M."/>
            <person name="Allred D.R."/>
            <person name="Pain A."/>
        </authorList>
    </citation>
    <scope>NUCLEOTIDE SEQUENCE [LARGE SCALE GENOMIC DNA]</scope>
    <source>
        <strain evidence="3">Bond</strain>
    </source>
</reference>
<feature type="region of interest" description="Disordered" evidence="1">
    <location>
        <begin position="754"/>
        <end position="786"/>
    </location>
</feature>
<feature type="compositionally biased region" description="Polar residues" evidence="1">
    <location>
        <begin position="762"/>
        <end position="775"/>
    </location>
</feature>
<dbReference type="VEuPathDB" id="PiroplasmaDB:BBBOND_0100870"/>
<gene>
    <name evidence="2" type="ORF">BBBOND_0100870</name>
</gene>
<dbReference type="OMA" id="WEITESY"/>
<feature type="region of interest" description="Disordered" evidence="1">
    <location>
        <begin position="891"/>
        <end position="947"/>
    </location>
</feature>
<dbReference type="KEGG" id="bbig:BBBOND_0100870"/>
<protein>
    <submittedName>
        <fullName evidence="2">Uncharacterized protein</fullName>
    </submittedName>
</protein>
<feature type="compositionally biased region" description="Basic and acidic residues" evidence="1">
    <location>
        <begin position="891"/>
        <end position="903"/>
    </location>
</feature>
<feature type="region of interest" description="Disordered" evidence="1">
    <location>
        <begin position="1044"/>
        <end position="1172"/>
    </location>
</feature>
<feature type="compositionally biased region" description="Basic residues" evidence="1">
    <location>
        <begin position="1044"/>
        <end position="1056"/>
    </location>
</feature>
<keyword evidence="3" id="KW-1185">Reference proteome</keyword>
<dbReference type="GeneID" id="24562299"/>
<name>A0A061CZA8_BABBI</name>
<feature type="compositionally biased region" description="Polar residues" evidence="1">
    <location>
        <begin position="274"/>
        <end position="284"/>
    </location>
</feature>
<evidence type="ECO:0000313" key="2">
    <source>
        <dbReference type="EMBL" id="CDR93758.1"/>
    </source>
</evidence>
<evidence type="ECO:0000313" key="3">
    <source>
        <dbReference type="Proteomes" id="UP000033188"/>
    </source>
</evidence>
<feature type="region of interest" description="Disordered" evidence="1">
    <location>
        <begin position="1"/>
        <end position="236"/>
    </location>
</feature>
<feature type="compositionally biased region" description="Basic and acidic residues" evidence="1">
    <location>
        <begin position="712"/>
        <end position="726"/>
    </location>
</feature>
<feature type="compositionally biased region" description="Low complexity" evidence="1">
    <location>
        <begin position="1"/>
        <end position="14"/>
    </location>
</feature>
<feature type="region of interest" description="Disordered" evidence="1">
    <location>
        <begin position="443"/>
        <end position="466"/>
    </location>
</feature>
<feature type="compositionally biased region" description="Low complexity" evidence="1">
    <location>
        <begin position="918"/>
        <end position="929"/>
    </location>
</feature>
<feature type="compositionally biased region" description="Low complexity" evidence="1">
    <location>
        <begin position="33"/>
        <end position="49"/>
    </location>
</feature>
<dbReference type="STRING" id="5866.A0A061CZA8"/>
<feature type="compositionally biased region" description="Low complexity" evidence="1">
    <location>
        <begin position="66"/>
        <end position="78"/>
    </location>
</feature>
<feature type="compositionally biased region" description="Polar residues" evidence="1">
    <location>
        <begin position="79"/>
        <end position="88"/>
    </location>
</feature>
<feature type="compositionally biased region" description="Polar residues" evidence="1">
    <location>
        <begin position="327"/>
        <end position="362"/>
    </location>
</feature>
<feature type="region of interest" description="Disordered" evidence="1">
    <location>
        <begin position="251"/>
        <end position="372"/>
    </location>
</feature>
<dbReference type="EMBL" id="LK391707">
    <property type="protein sequence ID" value="CDR93758.1"/>
    <property type="molecule type" value="Genomic_DNA"/>
</dbReference>